<evidence type="ECO:0000256" key="7">
    <source>
        <dbReference type="SAM" id="Phobius"/>
    </source>
</evidence>
<dbReference type="CDD" id="cd06173">
    <property type="entry name" value="MFS_MefA_like"/>
    <property type="match status" value="1"/>
</dbReference>
<keyword evidence="4 7" id="KW-0812">Transmembrane</keyword>
<dbReference type="Gene3D" id="1.20.1250.20">
    <property type="entry name" value="MFS general substrate transporter like domains"/>
    <property type="match status" value="1"/>
</dbReference>
<feature type="domain" description="Major facilitator superfamily (MFS) profile" evidence="8">
    <location>
        <begin position="7"/>
        <end position="398"/>
    </location>
</feature>
<dbReference type="GO" id="GO:0022857">
    <property type="term" value="F:transmembrane transporter activity"/>
    <property type="evidence" value="ECO:0007669"/>
    <property type="project" value="InterPro"/>
</dbReference>
<keyword evidence="10" id="KW-1185">Reference proteome</keyword>
<dbReference type="HOGENOM" id="CLU_034180_16_0_10"/>
<keyword evidence="3" id="KW-1003">Cell membrane</keyword>
<feature type="transmembrane region" description="Helical" evidence="7">
    <location>
        <begin position="373"/>
        <end position="396"/>
    </location>
</feature>
<feature type="transmembrane region" description="Helical" evidence="7">
    <location>
        <begin position="217"/>
        <end position="238"/>
    </location>
</feature>
<feature type="transmembrane region" description="Helical" evidence="7">
    <location>
        <begin position="167"/>
        <end position="185"/>
    </location>
</feature>
<comment type="caution">
    <text evidence="9">The sequence shown here is derived from an EMBL/GenBank/DDBJ whole genome shotgun (WGS) entry which is preliminary data.</text>
</comment>
<protein>
    <recommendedName>
        <fullName evidence="8">Major facilitator superfamily (MFS) profile domain-containing protein</fullName>
    </recommendedName>
</protein>
<dbReference type="InterPro" id="IPR010290">
    <property type="entry name" value="TM_effector"/>
</dbReference>
<keyword evidence="5 7" id="KW-1133">Transmembrane helix</keyword>
<dbReference type="PANTHER" id="PTHR43266">
    <property type="entry name" value="MACROLIDE-EFFLUX PROTEIN"/>
    <property type="match status" value="1"/>
</dbReference>
<evidence type="ECO:0000259" key="8">
    <source>
        <dbReference type="PROSITE" id="PS50850"/>
    </source>
</evidence>
<evidence type="ECO:0000256" key="5">
    <source>
        <dbReference type="ARBA" id="ARBA00022989"/>
    </source>
</evidence>
<keyword evidence="2" id="KW-0813">Transport</keyword>
<sequence length="408" mass="44136">MNNWKRTFIIIWSGQFFSTLTSSIVGFAVVFWLSIKTGSPEVLASAMIAVLLPFIILGLFTGVYVDRWDRKRTMILADSFVALCSAALGLLFYLEMTPLWLIYLLLALRSAGSAFHMPAMQASVPLLAPESELMRIAGINQMIQSISNIAGPALGAVLISFLSMTYVMMFDVLGAAIACISLLFVKIPNPEKKEDIDPNVWLEVKEGIRHLFMNRGITYLMVSVIGITFFIVPIAALYPLMTTSYFGGNAYQMGLVETAWGIGMLIGGAVLSLKFMKTANKVLSMNIVAMGLGITYWAMGILPTSGFALFVVLTALSGIAGSIYWSSFTVILQTKIDPAALGRVFSIYDSISLLPTIPGLLATGFIAERIGLLNAFIIAGVATLAIGAIASFVPAIKRLGYTTRGVKE</sequence>
<dbReference type="SUPFAM" id="SSF103473">
    <property type="entry name" value="MFS general substrate transporter"/>
    <property type="match status" value="1"/>
</dbReference>
<feature type="transmembrane region" description="Helical" evidence="7">
    <location>
        <begin position="308"/>
        <end position="332"/>
    </location>
</feature>
<comment type="subcellular location">
    <subcellularLocation>
        <location evidence="1">Cell membrane</location>
        <topology evidence="1">Multi-pass membrane protein</topology>
    </subcellularLocation>
</comment>
<dbReference type="eggNOG" id="COG2814">
    <property type="taxonomic scope" value="Bacteria"/>
</dbReference>
<evidence type="ECO:0000256" key="4">
    <source>
        <dbReference type="ARBA" id="ARBA00022692"/>
    </source>
</evidence>
<dbReference type="GO" id="GO:0005886">
    <property type="term" value="C:plasma membrane"/>
    <property type="evidence" value="ECO:0007669"/>
    <property type="project" value="UniProtKB-SubCell"/>
</dbReference>
<feature type="transmembrane region" description="Helical" evidence="7">
    <location>
        <begin position="283"/>
        <end position="302"/>
    </location>
</feature>
<dbReference type="RefSeq" id="WP_006800267.1">
    <property type="nucleotide sequence ID" value="NZ_GL891985.1"/>
</dbReference>
<reference evidence="9 10" key="1">
    <citation type="submission" date="2011-04" db="EMBL/GenBank/DDBJ databases">
        <title>The Genome Sequence of Dysgonomonas gadei ATCC BAA-286.</title>
        <authorList>
            <consortium name="The Broad Institute Genome Sequencing Platform"/>
            <person name="Earl A."/>
            <person name="Ward D."/>
            <person name="Feldgarden M."/>
            <person name="Gevers D."/>
            <person name="Pudlo N."/>
            <person name="Martens E."/>
            <person name="Allen-Vercoe E."/>
            <person name="Young S.K."/>
            <person name="Zeng Q."/>
            <person name="Gargeya S."/>
            <person name="Fitzgerald M."/>
            <person name="Haas B."/>
            <person name="Abouelleil A."/>
            <person name="Alvarado L."/>
            <person name="Arachchi H.M."/>
            <person name="Berlin A."/>
            <person name="Brown A."/>
            <person name="Chapman S.B."/>
            <person name="Chen Z."/>
            <person name="Dunbar C."/>
            <person name="Freedman E."/>
            <person name="Gearin G."/>
            <person name="Gellesch M."/>
            <person name="Goldberg J."/>
            <person name="Griggs A."/>
            <person name="Gujja S."/>
            <person name="Heiman D."/>
            <person name="Howarth C."/>
            <person name="Larson L."/>
            <person name="Lui A."/>
            <person name="MacDonald P.J.P."/>
            <person name="Mehta T."/>
            <person name="Montmayeur A."/>
            <person name="Murphy C."/>
            <person name="Neiman D."/>
            <person name="Pearson M."/>
            <person name="Priest M."/>
            <person name="Roberts A."/>
            <person name="Saif S."/>
            <person name="Shea T."/>
            <person name="Shenoy N."/>
            <person name="Sisk P."/>
            <person name="Stolte C."/>
            <person name="Sykes S."/>
            <person name="Yandava C."/>
            <person name="Wortman J."/>
            <person name="Nusbaum C."/>
            <person name="Birren B."/>
        </authorList>
    </citation>
    <scope>NUCLEOTIDE SEQUENCE [LARGE SCALE GENOMIC DNA]</scope>
    <source>
        <strain evidence="9 10">ATCC BAA-286</strain>
    </source>
</reference>
<feature type="transmembrane region" description="Helical" evidence="7">
    <location>
        <begin position="344"/>
        <end position="367"/>
    </location>
</feature>
<keyword evidence="6 7" id="KW-0472">Membrane</keyword>
<proteinExistence type="predicted"/>
<dbReference type="PANTHER" id="PTHR43266:SF10">
    <property type="entry name" value="BACILYSIN EXPORTER BACE-RELATED"/>
    <property type="match status" value="1"/>
</dbReference>
<dbReference type="STRING" id="742766.HMPREF9455_02737"/>
<dbReference type="OrthoDB" id="9775268at2"/>
<evidence type="ECO:0000256" key="1">
    <source>
        <dbReference type="ARBA" id="ARBA00004651"/>
    </source>
</evidence>
<evidence type="ECO:0000256" key="3">
    <source>
        <dbReference type="ARBA" id="ARBA00022475"/>
    </source>
</evidence>
<dbReference type="Pfam" id="PF05977">
    <property type="entry name" value="MFS_3"/>
    <property type="match status" value="1"/>
</dbReference>
<name>F5J070_9BACT</name>
<gene>
    <name evidence="9" type="ORF">HMPREF9455_02737</name>
</gene>
<evidence type="ECO:0000256" key="6">
    <source>
        <dbReference type="ARBA" id="ARBA00023136"/>
    </source>
</evidence>
<dbReference type="EMBL" id="ADLV01000032">
    <property type="protein sequence ID" value="EGK00948.1"/>
    <property type="molecule type" value="Genomic_DNA"/>
</dbReference>
<dbReference type="InterPro" id="IPR020846">
    <property type="entry name" value="MFS_dom"/>
</dbReference>
<feature type="transmembrane region" description="Helical" evidence="7">
    <location>
        <begin position="250"/>
        <end position="271"/>
    </location>
</feature>
<dbReference type="PROSITE" id="PS50850">
    <property type="entry name" value="MFS"/>
    <property type="match status" value="1"/>
</dbReference>
<feature type="transmembrane region" description="Helical" evidence="7">
    <location>
        <begin position="42"/>
        <end position="63"/>
    </location>
</feature>
<evidence type="ECO:0000256" key="2">
    <source>
        <dbReference type="ARBA" id="ARBA00022448"/>
    </source>
</evidence>
<dbReference type="InterPro" id="IPR036259">
    <property type="entry name" value="MFS_trans_sf"/>
</dbReference>
<evidence type="ECO:0000313" key="10">
    <source>
        <dbReference type="Proteomes" id="UP000004913"/>
    </source>
</evidence>
<dbReference type="AlphaFoldDB" id="F5J070"/>
<feature type="transmembrane region" description="Helical" evidence="7">
    <location>
        <begin position="7"/>
        <end position="30"/>
    </location>
</feature>
<evidence type="ECO:0000313" key="9">
    <source>
        <dbReference type="EMBL" id="EGK00948.1"/>
    </source>
</evidence>
<dbReference type="Proteomes" id="UP000004913">
    <property type="component" value="Unassembled WGS sequence"/>
</dbReference>
<accession>F5J070</accession>
<organism evidence="9 10">
    <name type="scientific">Dysgonomonas gadei ATCC BAA-286</name>
    <dbReference type="NCBI Taxonomy" id="742766"/>
    <lineage>
        <taxon>Bacteria</taxon>
        <taxon>Pseudomonadati</taxon>
        <taxon>Bacteroidota</taxon>
        <taxon>Bacteroidia</taxon>
        <taxon>Bacteroidales</taxon>
        <taxon>Dysgonomonadaceae</taxon>
        <taxon>Dysgonomonas</taxon>
    </lineage>
</organism>